<gene>
    <name evidence="1" type="ORF">R8Z58_01320</name>
</gene>
<keyword evidence="2" id="KW-1185">Reference proteome</keyword>
<organism evidence="1 2">
    <name type="scientific">Microbacterium arthrosphaerae</name>
    <dbReference type="NCBI Taxonomy" id="792652"/>
    <lineage>
        <taxon>Bacteria</taxon>
        <taxon>Bacillati</taxon>
        <taxon>Actinomycetota</taxon>
        <taxon>Actinomycetes</taxon>
        <taxon>Micrococcales</taxon>
        <taxon>Microbacteriaceae</taxon>
        <taxon>Microbacterium</taxon>
    </lineage>
</organism>
<comment type="caution">
    <text evidence="1">The sequence shown here is derived from an EMBL/GenBank/DDBJ whole genome shotgun (WGS) entry which is preliminary data.</text>
</comment>
<evidence type="ECO:0008006" key="3">
    <source>
        <dbReference type="Google" id="ProtNLM"/>
    </source>
</evidence>
<protein>
    <recommendedName>
        <fullName evidence="3">AAA+ ATPase domain-containing protein</fullName>
    </recommendedName>
</protein>
<accession>A0ABU4GWG6</accession>
<dbReference type="RefSeq" id="WP_318351954.1">
    <property type="nucleotide sequence ID" value="NZ_JAWQEV010000001.1"/>
</dbReference>
<dbReference type="EMBL" id="JAWQEV010000001">
    <property type="protein sequence ID" value="MDW4571412.1"/>
    <property type="molecule type" value="Genomic_DNA"/>
</dbReference>
<dbReference type="Proteomes" id="UP001283109">
    <property type="component" value="Unassembled WGS sequence"/>
</dbReference>
<evidence type="ECO:0000313" key="2">
    <source>
        <dbReference type="Proteomes" id="UP001283109"/>
    </source>
</evidence>
<evidence type="ECO:0000313" key="1">
    <source>
        <dbReference type="EMBL" id="MDW4571412.1"/>
    </source>
</evidence>
<sequence length="704" mass="76391">MIESPMTFDQLVEMVGSASTRTAVLADPLVIRSGLEGFIEPSFVTGESIDELSKGRVLLVAAPAAVGKSVLARELGLRTGNPLVDLAGRRIGEAFFTGALARQLGGQQALELVAELHAGRATLIIDSADEALVGNGPQDYGVAIQDLADLIGAGALGRPAAVILGRPDTIDETARVLEQTITPVSRIDVAFFTEDQARAFVRLKALGPKGSGPAQELQDFLGAFFDLVMDALGASEWLQANSFVGYAPVLDALATFYDPEVNMMRVLNEIKRAGTTEHVWGLLIQIIQKVLDRETDKFAKSFGAGDAGKTDYGRLSYTRDLQLSLLMADRPLEVPITPEVEPADEMWWVEIESQIREQFRVHPFVAGGLETLDNPLLRFTNAAFRDYVVASTLGTTDPIRARVIRDSWCDPAVAPSPILMRLALSKEMGLDSVNSTAVTLLVASHAAEFRDDVQLCVEERTSGQQDGGALVEARLVEAGIDVHVVTSQFAPGEALYLAQAIARTELNVPSLRVVAGEGAQEFSVGPLADITCEEFASEAPELRLRPNLDDQPSFIETHRISGVTRRVVPSSASLLKLITSETSYPWTTFRASRPSDGTVTPQIWAAAAALQTNARWFIKQSMVKGDPNYPAHVMDTILAKGRASRAAHDFGVERHVISREDGVYFLRLADFSIRDIVDFNLDNAGYRVFLADFADWAEQKGISL</sequence>
<reference evidence="1 2" key="1">
    <citation type="submission" date="2023-11" db="EMBL/GenBank/DDBJ databases">
        <title>Draft genome sequence of Microbacterium arthrosphaerae JCM 30492.</title>
        <authorList>
            <person name="Zhang G."/>
            <person name="Ding Y."/>
        </authorList>
    </citation>
    <scope>NUCLEOTIDE SEQUENCE [LARGE SCALE GENOMIC DNA]</scope>
    <source>
        <strain evidence="1 2">JCM 30492</strain>
    </source>
</reference>
<proteinExistence type="predicted"/>
<name>A0ABU4GWG6_9MICO</name>